<dbReference type="PANTHER" id="PTHR30469">
    <property type="entry name" value="MULTIDRUG RESISTANCE PROTEIN MDTA"/>
    <property type="match status" value="1"/>
</dbReference>
<feature type="domain" description="CusB-like beta-barrel" evidence="5">
    <location>
        <begin position="221"/>
        <end position="290"/>
    </location>
</feature>
<evidence type="ECO:0000259" key="6">
    <source>
        <dbReference type="Pfam" id="PF25967"/>
    </source>
</evidence>
<evidence type="ECO:0000313" key="7">
    <source>
        <dbReference type="EMBL" id="CAH9064423.1"/>
    </source>
</evidence>
<dbReference type="GO" id="GO:0015562">
    <property type="term" value="F:efflux transmembrane transporter activity"/>
    <property type="evidence" value="ECO:0007669"/>
    <property type="project" value="TreeGrafter"/>
</dbReference>
<sequence>MLLTDSSIKRIVLPILAILLLLSVVAYLAGAFNNRVLAGTKAQLAMYQGARYTVSNKQVAEHEVVNANVVAKVNTLVASRLLAQLKTLHVRAGETVYAGQLLATINDADLKARVSQVKAQKNAILAQLTQAKKQLLRSETLQNQGVVAVNEVDEWRTTVNELSAQKVALVQQLEGANAALSDTKILAPIDGTVVERLQEPGVMLTPSTPIVALYNPAQLQVNAAVREQYVNSLQLGDKLKIHIPASGMTQYANISEIVPVADSHARRFMIKLDIELAEGVKPGMYAQLYLPAVYQTRIVLPSKYIKRYGQLTVVEVVERGRVQRRFVRLGKTMGDQVEVLTGLSAGEELAAY</sequence>
<dbReference type="NCBIfam" id="TIGR01730">
    <property type="entry name" value="RND_mfp"/>
    <property type="match status" value="1"/>
</dbReference>
<dbReference type="InterPro" id="IPR006143">
    <property type="entry name" value="RND_pump_MFP"/>
</dbReference>
<dbReference type="PANTHER" id="PTHR30469:SF15">
    <property type="entry name" value="HLYD FAMILY OF SECRETION PROTEINS"/>
    <property type="match status" value="1"/>
</dbReference>
<organism evidence="7 8">
    <name type="scientific">Pseudoalteromonas holothuriae</name>
    <dbReference type="NCBI Taxonomy" id="2963714"/>
    <lineage>
        <taxon>Bacteria</taxon>
        <taxon>Pseudomonadati</taxon>
        <taxon>Pseudomonadota</taxon>
        <taxon>Gammaproteobacteria</taxon>
        <taxon>Alteromonadales</taxon>
        <taxon>Pseudoalteromonadaceae</taxon>
        <taxon>Pseudoalteromonas</taxon>
    </lineage>
</organism>
<accession>A0A9W4R2N2</accession>
<dbReference type="Pfam" id="PF25917">
    <property type="entry name" value="BSH_RND"/>
    <property type="match status" value="1"/>
</dbReference>
<keyword evidence="8" id="KW-1185">Reference proteome</keyword>
<reference evidence="7" key="1">
    <citation type="submission" date="2022-07" db="EMBL/GenBank/DDBJ databases">
        <authorList>
            <person name="Criscuolo A."/>
        </authorList>
    </citation>
    <scope>NUCLEOTIDE SEQUENCE</scope>
    <source>
        <strain evidence="7">CIP111854</strain>
    </source>
</reference>
<dbReference type="EMBL" id="CAMAPC010000018">
    <property type="protein sequence ID" value="CAH9064423.1"/>
    <property type="molecule type" value="Genomic_DNA"/>
</dbReference>
<dbReference type="RefSeq" id="WP_261626901.1">
    <property type="nucleotide sequence ID" value="NZ_CAMAPC010000018.1"/>
</dbReference>
<dbReference type="InterPro" id="IPR058627">
    <property type="entry name" value="MdtA-like_C"/>
</dbReference>
<evidence type="ECO:0000256" key="3">
    <source>
        <dbReference type="ARBA" id="ARBA00022448"/>
    </source>
</evidence>
<dbReference type="Pfam" id="PF25954">
    <property type="entry name" value="Beta-barrel_RND_2"/>
    <property type="match status" value="1"/>
</dbReference>
<feature type="domain" description="Multidrug resistance protein MdtA-like barrel-sandwich hybrid" evidence="4">
    <location>
        <begin position="77"/>
        <end position="196"/>
    </location>
</feature>
<dbReference type="AlphaFoldDB" id="A0A9W4R2N2"/>
<dbReference type="Proteomes" id="UP001152467">
    <property type="component" value="Unassembled WGS sequence"/>
</dbReference>
<proteinExistence type="inferred from homology"/>
<feature type="domain" description="Multidrug resistance protein MdtA-like C-terminal permuted SH3" evidence="6">
    <location>
        <begin position="309"/>
        <end position="349"/>
    </location>
</feature>
<dbReference type="Gene3D" id="2.40.30.170">
    <property type="match status" value="1"/>
</dbReference>
<dbReference type="Gene3D" id="2.40.420.20">
    <property type="match status" value="1"/>
</dbReference>
<gene>
    <name evidence="7" type="primary">mdtA_8</name>
    <name evidence="7" type="ORF">PSECIP111854_03444</name>
</gene>
<dbReference type="Gene3D" id="2.40.50.100">
    <property type="match status" value="1"/>
</dbReference>
<comment type="caution">
    <text evidence="7">The sequence shown here is derived from an EMBL/GenBank/DDBJ whole genome shotgun (WGS) entry which is preliminary data.</text>
</comment>
<dbReference type="Pfam" id="PF25967">
    <property type="entry name" value="RND-MFP_C"/>
    <property type="match status" value="1"/>
</dbReference>
<dbReference type="GO" id="GO:1990281">
    <property type="term" value="C:efflux pump complex"/>
    <property type="evidence" value="ECO:0007669"/>
    <property type="project" value="TreeGrafter"/>
</dbReference>
<dbReference type="SUPFAM" id="SSF111369">
    <property type="entry name" value="HlyD-like secretion proteins"/>
    <property type="match status" value="1"/>
</dbReference>
<protein>
    <submittedName>
        <fullName evidence="7">Multidrug resistance protein MdtA</fullName>
    </submittedName>
</protein>
<dbReference type="InterPro" id="IPR058792">
    <property type="entry name" value="Beta-barrel_RND_2"/>
</dbReference>
<name>A0A9W4R2N2_9GAMM</name>
<evidence type="ECO:0000259" key="4">
    <source>
        <dbReference type="Pfam" id="PF25917"/>
    </source>
</evidence>
<comment type="similarity">
    <text evidence="2">Belongs to the membrane fusion protein (MFP) (TC 8.A.1) family.</text>
</comment>
<evidence type="ECO:0000313" key="8">
    <source>
        <dbReference type="Proteomes" id="UP001152467"/>
    </source>
</evidence>
<dbReference type="Gene3D" id="1.10.287.470">
    <property type="entry name" value="Helix hairpin bin"/>
    <property type="match status" value="1"/>
</dbReference>
<evidence type="ECO:0000259" key="5">
    <source>
        <dbReference type="Pfam" id="PF25954"/>
    </source>
</evidence>
<evidence type="ECO:0000256" key="2">
    <source>
        <dbReference type="ARBA" id="ARBA00009477"/>
    </source>
</evidence>
<evidence type="ECO:0000256" key="1">
    <source>
        <dbReference type="ARBA" id="ARBA00004196"/>
    </source>
</evidence>
<keyword evidence="3" id="KW-0813">Transport</keyword>
<dbReference type="InterPro" id="IPR058625">
    <property type="entry name" value="MdtA-like_BSH"/>
</dbReference>
<comment type="subcellular location">
    <subcellularLocation>
        <location evidence="1">Cell envelope</location>
    </subcellularLocation>
</comment>